<dbReference type="EMBL" id="JAULSR010000009">
    <property type="protein sequence ID" value="KAK0612598.1"/>
    <property type="molecule type" value="Genomic_DNA"/>
</dbReference>
<evidence type="ECO:0000313" key="2">
    <source>
        <dbReference type="Proteomes" id="UP001174934"/>
    </source>
</evidence>
<accession>A0AA39WBM2</accession>
<dbReference type="Proteomes" id="UP001174934">
    <property type="component" value="Unassembled WGS sequence"/>
</dbReference>
<gene>
    <name evidence="1" type="ORF">B0T17DRAFT_658106</name>
</gene>
<keyword evidence="2" id="KW-1185">Reference proteome</keyword>
<reference evidence="1" key="1">
    <citation type="submission" date="2023-06" db="EMBL/GenBank/DDBJ databases">
        <title>Genome-scale phylogeny and comparative genomics of the fungal order Sordariales.</title>
        <authorList>
            <consortium name="Lawrence Berkeley National Laboratory"/>
            <person name="Hensen N."/>
            <person name="Bonometti L."/>
            <person name="Westerberg I."/>
            <person name="Brannstrom I.O."/>
            <person name="Guillou S."/>
            <person name="Cros-Aarteil S."/>
            <person name="Calhoun S."/>
            <person name="Haridas S."/>
            <person name="Kuo A."/>
            <person name="Mondo S."/>
            <person name="Pangilinan J."/>
            <person name="Riley R."/>
            <person name="LaButti K."/>
            <person name="Andreopoulos B."/>
            <person name="Lipzen A."/>
            <person name="Chen C."/>
            <person name="Yanf M."/>
            <person name="Daum C."/>
            <person name="Ng V."/>
            <person name="Clum A."/>
            <person name="Steindorff A."/>
            <person name="Ohm R."/>
            <person name="Martin F."/>
            <person name="Silar P."/>
            <person name="Natvig D."/>
            <person name="Lalanne C."/>
            <person name="Gautier V."/>
            <person name="Ament-velasquez S.L."/>
            <person name="Kruys A."/>
            <person name="Hutchinson M.I."/>
            <person name="Powell A.J."/>
            <person name="Barry K."/>
            <person name="Miller A.N."/>
            <person name="Grigoriev I.V."/>
            <person name="Debuchy R."/>
            <person name="Gladieux P."/>
            <person name="Thoren M.H."/>
            <person name="Johannesson H."/>
        </authorList>
    </citation>
    <scope>NUCLEOTIDE SEQUENCE</scope>
    <source>
        <strain evidence="1">SMH3391-2</strain>
    </source>
</reference>
<evidence type="ECO:0000313" key="1">
    <source>
        <dbReference type="EMBL" id="KAK0612598.1"/>
    </source>
</evidence>
<proteinExistence type="predicted"/>
<name>A0AA39WBM2_9PEZI</name>
<comment type="caution">
    <text evidence="1">The sequence shown here is derived from an EMBL/GenBank/DDBJ whole genome shotgun (WGS) entry which is preliminary data.</text>
</comment>
<dbReference type="AlphaFoldDB" id="A0AA39WBM2"/>
<sequence length="250" mass="28328">MALSKEEFIQLKAGLNLANINKFGPGDIALFLQTLVSALLLGETGNLSTVQKAFVRCTLVQYFVHLYCAYHKVLVDNAEDTHRRAIQAITHLYDWSSGSIGRLGQRLEKLNADLATKIDYCEVGLENARTLQRWLAEVAGPKLGNDDEIHSEGNAESLDKLEADLQVVWQAIDFEDHIPVGQQQKTAGIFAKLAEVMPVSRCMHRLERYETHTLLDEFNALPSHKFWTIPIDFYSIHRRAYDVLIYPDTE</sequence>
<protein>
    <submittedName>
        <fullName evidence="1">Uncharacterized protein</fullName>
    </submittedName>
</protein>
<organism evidence="1 2">
    <name type="scientific">Bombardia bombarda</name>
    <dbReference type="NCBI Taxonomy" id="252184"/>
    <lineage>
        <taxon>Eukaryota</taxon>
        <taxon>Fungi</taxon>
        <taxon>Dikarya</taxon>
        <taxon>Ascomycota</taxon>
        <taxon>Pezizomycotina</taxon>
        <taxon>Sordariomycetes</taxon>
        <taxon>Sordariomycetidae</taxon>
        <taxon>Sordariales</taxon>
        <taxon>Lasiosphaeriaceae</taxon>
        <taxon>Bombardia</taxon>
    </lineage>
</organism>